<comment type="caution">
    <text evidence="1">The sequence shown here is derived from an EMBL/GenBank/DDBJ whole genome shotgun (WGS) entry which is preliminary data.</text>
</comment>
<dbReference type="Proteomes" id="UP000692954">
    <property type="component" value="Unassembled WGS sequence"/>
</dbReference>
<accession>A0A8S1RPL9</accession>
<gene>
    <name evidence="1" type="ORF">PSON_ATCC_30995.1.T3160006</name>
</gene>
<name>A0A8S1RPL9_9CILI</name>
<protein>
    <submittedName>
        <fullName evidence="1">Uncharacterized protein</fullName>
    </submittedName>
</protein>
<sequence>MIIQLYMFKLIISYHILNYHSIDQNECLIVNIQGVQNEKCICYEEITNFGSKQNCNVNSSQSIRNTQIIEISHIESQARIIVSSTANQELSDESYLFRNVQLFLYRCHKTCSGERKDQCKTCYTQFITSTNQCEPCKNGGNEDFLDIQAAKCVQQ</sequence>
<proteinExistence type="predicted"/>
<keyword evidence="2" id="KW-1185">Reference proteome</keyword>
<organism evidence="1 2">
    <name type="scientific">Paramecium sonneborni</name>
    <dbReference type="NCBI Taxonomy" id="65129"/>
    <lineage>
        <taxon>Eukaryota</taxon>
        <taxon>Sar</taxon>
        <taxon>Alveolata</taxon>
        <taxon>Ciliophora</taxon>
        <taxon>Intramacronucleata</taxon>
        <taxon>Oligohymenophorea</taxon>
        <taxon>Peniculida</taxon>
        <taxon>Parameciidae</taxon>
        <taxon>Paramecium</taxon>
    </lineage>
</organism>
<evidence type="ECO:0000313" key="1">
    <source>
        <dbReference type="EMBL" id="CAD8130681.1"/>
    </source>
</evidence>
<reference evidence="1" key="1">
    <citation type="submission" date="2021-01" db="EMBL/GenBank/DDBJ databases">
        <authorList>
            <consortium name="Genoscope - CEA"/>
            <person name="William W."/>
        </authorList>
    </citation>
    <scope>NUCLEOTIDE SEQUENCE</scope>
</reference>
<evidence type="ECO:0000313" key="2">
    <source>
        <dbReference type="Proteomes" id="UP000692954"/>
    </source>
</evidence>
<dbReference type="EMBL" id="CAJJDN010000315">
    <property type="protein sequence ID" value="CAD8130681.1"/>
    <property type="molecule type" value="Genomic_DNA"/>
</dbReference>
<dbReference type="AlphaFoldDB" id="A0A8S1RPL9"/>